<dbReference type="EMBL" id="CP062229">
    <property type="protein sequence ID" value="UVC17282.1"/>
    <property type="molecule type" value="Genomic_DNA"/>
</dbReference>
<sequence length="220" mass="24414">MKNIVEKRWVRSSRISLRASILALLLLIIASDFYHPRADYQTLHDLKIDWPDFATDADLQQRRSTLFDGGPAELLLAPVLKEIDKSQVPVLVPADLFSRYANSLQDGEEVGSLGAQFEYIPTDSGFAAVFKGKEFDFVCRGYSKTLLTEGYTVEALGKETEPKIHGNSLGGHIATFMRYGASYACETICREAMWDAQESCVDESTLLSLVKSLVAIGPVR</sequence>
<proteinExistence type="predicted"/>
<reference evidence="1" key="1">
    <citation type="submission" date="2020-09" db="EMBL/GenBank/DDBJ databases">
        <title>Rhizobia associated with sainfoin plants.</title>
        <authorList>
            <person name="Asharfi S."/>
            <person name="Kuzmanovic N."/>
            <person name="Bunk B."/>
            <person name="Sproeer C."/>
            <person name="Becker M."/>
            <person name="Thuenen T."/>
        </authorList>
    </citation>
    <scope>NUCLEOTIDE SEQUENCE</scope>
    <source>
        <strain evidence="1">OM4</strain>
    </source>
</reference>
<protein>
    <submittedName>
        <fullName evidence="1">Uncharacterized protein</fullName>
    </submittedName>
</protein>
<keyword evidence="2" id="KW-1185">Reference proteome</keyword>
<gene>
    <name evidence="1" type="ORF">IHQ72_09255</name>
</gene>
<name>A0ABY5R3S6_9HYPH</name>
<evidence type="ECO:0000313" key="1">
    <source>
        <dbReference type="EMBL" id="UVC17282.1"/>
    </source>
</evidence>
<dbReference type="Proteomes" id="UP001058098">
    <property type="component" value="Chromosome"/>
</dbReference>
<organism evidence="1 2">
    <name type="scientific">Mesorhizobium onobrychidis</name>
    <dbReference type="NCBI Taxonomy" id="2775404"/>
    <lineage>
        <taxon>Bacteria</taxon>
        <taxon>Pseudomonadati</taxon>
        <taxon>Pseudomonadota</taxon>
        <taxon>Alphaproteobacteria</taxon>
        <taxon>Hyphomicrobiales</taxon>
        <taxon>Phyllobacteriaceae</taxon>
        <taxon>Mesorhizobium</taxon>
    </lineage>
</organism>
<accession>A0ABY5R3S6</accession>
<dbReference type="RefSeq" id="WP_258122153.1">
    <property type="nucleotide sequence ID" value="NZ_CP062229.1"/>
</dbReference>
<evidence type="ECO:0000313" key="2">
    <source>
        <dbReference type="Proteomes" id="UP001058098"/>
    </source>
</evidence>